<accession>A0A6B9ZC61</accession>
<dbReference type="Proteomes" id="UP000476411">
    <property type="component" value="Chromosome"/>
</dbReference>
<protein>
    <submittedName>
        <fullName evidence="1">IS66 family insertion sequence element accessory protein TnpB</fullName>
    </submittedName>
</protein>
<dbReference type="KEGG" id="chih:GWR21_10100"/>
<dbReference type="AlphaFoldDB" id="A0A6B9ZC61"/>
<sequence>MLALSSSCRYFLYTQPIMISSSFYKLAAIVNQQMHLDPLTGDVYIFFNRRATHIKLLQWQQDGFAIYYKRLEKGTFEIPKPGGVQPSLTSTQLMLILQGIQMDKIQYRRRYFRQSADH</sequence>
<evidence type="ECO:0000313" key="1">
    <source>
        <dbReference type="EMBL" id="QHS59930.1"/>
    </source>
</evidence>
<dbReference type="NCBIfam" id="NF033819">
    <property type="entry name" value="IS66_TnpB"/>
    <property type="match status" value="1"/>
</dbReference>
<dbReference type="InterPro" id="IPR008878">
    <property type="entry name" value="Transposase_IS66_Orf2"/>
</dbReference>
<dbReference type="EMBL" id="CP048113">
    <property type="protein sequence ID" value="QHS59930.1"/>
    <property type="molecule type" value="Genomic_DNA"/>
</dbReference>
<dbReference type="Pfam" id="PF05717">
    <property type="entry name" value="TnpB_IS66"/>
    <property type="match status" value="1"/>
</dbReference>
<evidence type="ECO:0000313" key="2">
    <source>
        <dbReference type="Proteomes" id="UP000476411"/>
    </source>
</evidence>
<organism evidence="1 2">
    <name type="scientific">Chitinophaga agri</name>
    <dbReference type="NCBI Taxonomy" id="2703787"/>
    <lineage>
        <taxon>Bacteria</taxon>
        <taxon>Pseudomonadati</taxon>
        <taxon>Bacteroidota</taxon>
        <taxon>Chitinophagia</taxon>
        <taxon>Chitinophagales</taxon>
        <taxon>Chitinophagaceae</taxon>
        <taxon>Chitinophaga</taxon>
    </lineage>
</organism>
<proteinExistence type="predicted"/>
<name>A0A6B9ZC61_9BACT</name>
<dbReference type="PANTHER" id="PTHR36455">
    <property type="match status" value="1"/>
</dbReference>
<dbReference type="PANTHER" id="PTHR36455:SF1">
    <property type="entry name" value="BLR8292 PROTEIN"/>
    <property type="match status" value="1"/>
</dbReference>
<gene>
    <name evidence="1" type="primary">tnpB</name>
    <name evidence="1" type="ORF">GWR21_10100</name>
</gene>
<keyword evidence="2" id="KW-1185">Reference proteome</keyword>
<dbReference type="RefSeq" id="WP_162331624.1">
    <property type="nucleotide sequence ID" value="NZ_CP048113.1"/>
</dbReference>
<reference evidence="1 2" key="1">
    <citation type="submission" date="2020-01" db="EMBL/GenBank/DDBJ databases">
        <title>Complete genome sequence of Chitinophaga sp. H33E-04 isolated from quinoa roots.</title>
        <authorList>
            <person name="Weon H.-Y."/>
            <person name="Lee S.A."/>
        </authorList>
    </citation>
    <scope>NUCLEOTIDE SEQUENCE [LARGE SCALE GENOMIC DNA]</scope>
    <source>
        <strain evidence="1 2">H33E-04</strain>
    </source>
</reference>